<dbReference type="GO" id="GO:0016301">
    <property type="term" value="F:kinase activity"/>
    <property type="evidence" value="ECO:0007669"/>
    <property type="project" value="UniProtKB-KW"/>
</dbReference>
<organism evidence="2 3">
    <name type="scientific">Striga asiatica</name>
    <name type="common">Asiatic witchweed</name>
    <name type="synonym">Buchnera asiatica</name>
    <dbReference type="NCBI Taxonomy" id="4170"/>
    <lineage>
        <taxon>Eukaryota</taxon>
        <taxon>Viridiplantae</taxon>
        <taxon>Streptophyta</taxon>
        <taxon>Embryophyta</taxon>
        <taxon>Tracheophyta</taxon>
        <taxon>Spermatophyta</taxon>
        <taxon>Magnoliopsida</taxon>
        <taxon>eudicotyledons</taxon>
        <taxon>Gunneridae</taxon>
        <taxon>Pentapetalae</taxon>
        <taxon>asterids</taxon>
        <taxon>lamiids</taxon>
        <taxon>Lamiales</taxon>
        <taxon>Orobanchaceae</taxon>
        <taxon>Buchnereae</taxon>
        <taxon>Striga</taxon>
    </lineage>
</organism>
<feature type="compositionally biased region" description="Basic residues" evidence="1">
    <location>
        <begin position="30"/>
        <end position="42"/>
    </location>
</feature>
<feature type="region of interest" description="Disordered" evidence="1">
    <location>
        <begin position="30"/>
        <end position="50"/>
    </location>
</feature>
<accession>A0A5A7Q368</accession>
<dbReference type="PANTHER" id="PTHR36987:SF1">
    <property type="entry name" value="NADH DEHYDROGENASE [UBIQUINONE] 1 BETA SUBCOMPLEX SUBUNIT 2"/>
    <property type="match status" value="1"/>
</dbReference>
<dbReference type="GO" id="GO:0045271">
    <property type="term" value="C:respiratory chain complex I"/>
    <property type="evidence" value="ECO:0007669"/>
    <property type="project" value="InterPro"/>
</dbReference>
<dbReference type="GO" id="GO:0005743">
    <property type="term" value="C:mitochondrial inner membrane"/>
    <property type="evidence" value="ECO:0007669"/>
    <property type="project" value="InterPro"/>
</dbReference>
<comment type="caution">
    <text evidence="2">The sequence shown here is derived from an EMBL/GenBank/DDBJ whole genome shotgun (WGS) entry which is preliminary data.</text>
</comment>
<dbReference type="AlphaFoldDB" id="A0A5A7Q368"/>
<evidence type="ECO:0000313" key="3">
    <source>
        <dbReference type="Proteomes" id="UP000325081"/>
    </source>
</evidence>
<dbReference type="PANTHER" id="PTHR36987">
    <property type="entry name" value="NADH DEHYDROGENASE [UBIQUINONE] 1 BETA SUBCOMPLEX SUBUNIT 2-LIKE"/>
    <property type="match status" value="1"/>
</dbReference>
<feature type="non-terminal residue" evidence="2">
    <location>
        <position position="1"/>
    </location>
</feature>
<dbReference type="EMBL" id="BKCP01005516">
    <property type="protein sequence ID" value="GER38777.1"/>
    <property type="molecule type" value="Genomic_DNA"/>
</dbReference>
<protein>
    <submittedName>
        <fullName evidence="2">Sensor protein kinase WalK</fullName>
    </submittedName>
</protein>
<keyword evidence="3" id="KW-1185">Reference proteome</keyword>
<proteinExistence type="predicted"/>
<evidence type="ECO:0000256" key="1">
    <source>
        <dbReference type="SAM" id="MobiDB-lite"/>
    </source>
</evidence>
<reference evidence="3" key="1">
    <citation type="journal article" date="2019" name="Curr. Biol.">
        <title>Genome Sequence of Striga asiatica Provides Insight into the Evolution of Plant Parasitism.</title>
        <authorList>
            <person name="Yoshida S."/>
            <person name="Kim S."/>
            <person name="Wafula E.K."/>
            <person name="Tanskanen J."/>
            <person name="Kim Y.M."/>
            <person name="Honaas L."/>
            <person name="Yang Z."/>
            <person name="Spallek T."/>
            <person name="Conn C.E."/>
            <person name="Ichihashi Y."/>
            <person name="Cheong K."/>
            <person name="Cui S."/>
            <person name="Der J.P."/>
            <person name="Gundlach H."/>
            <person name="Jiao Y."/>
            <person name="Hori C."/>
            <person name="Ishida J.K."/>
            <person name="Kasahara H."/>
            <person name="Kiba T."/>
            <person name="Kim M.S."/>
            <person name="Koo N."/>
            <person name="Laohavisit A."/>
            <person name="Lee Y.H."/>
            <person name="Lumba S."/>
            <person name="McCourt P."/>
            <person name="Mortimer J.C."/>
            <person name="Mutuku J.M."/>
            <person name="Nomura T."/>
            <person name="Sasaki-Sekimoto Y."/>
            <person name="Seto Y."/>
            <person name="Wang Y."/>
            <person name="Wakatake T."/>
            <person name="Sakakibara H."/>
            <person name="Demura T."/>
            <person name="Yamaguchi S."/>
            <person name="Yoneyama K."/>
            <person name="Manabe R.I."/>
            <person name="Nelson D.C."/>
            <person name="Schulman A.H."/>
            <person name="Timko M.P."/>
            <person name="dePamphilis C.W."/>
            <person name="Choi D."/>
            <person name="Shirasu K."/>
        </authorList>
    </citation>
    <scope>NUCLEOTIDE SEQUENCE [LARGE SCALE GENOMIC DNA]</scope>
    <source>
        <strain evidence="3">cv. UVA1</strain>
    </source>
</reference>
<evidence type="ECO:0000313" key="2">
    <source>
        <dbReference type="EMBL" id="GER38777.1"/>
    </source>
</evidence>
<gene>
    <name evidence="2" type="ORF">STAS_15311</name>
</gene>
<dbReference type="OrthoDB" id="531564at2759"/>
<sequence>VAKENSDLHIHFPQIAELFVSEIQPCNREFRRKKKSRKRRMGGGHGEGITYKGVTLHKPKRWHTVTGKGLCAVMWFWVFYRAKQDGPVVLGWRHPWEGHDDHH</sequence>
<keyword evidence="2" id="KW-0418">Kinase</keyword>
<keyword evidence="2" id="KW-0808">Transferase</keyword>
<dbReference type="Proteomes" id="UP000325081">
    <property type="component" value="Unassembled WGS sequence"/>
</dbReference>
<dbReference type="InterPro" id="IPR044980">
    <property type="entry name" value="NDUFB2_plant/fungi"/>
</dbReference>
<name>A0A5A7Q368_STRAF</name>